<feature type="region of interest" description="Disordered" evidence="1">
    <location>
        <begin position="1"/>
        <end position="91"/>
    </location>
</feature>
<name>A0A4Y2AK68_ARAVE</name>
<evidence type="ECO:0000313" key="3">
    <source>
        <dbReference type="Proteomes" id="UP000499080"/>
    </source>
</evidence>
<gene>
    <name evidence="2" type="ORF">AVEN_92551_1</name>
</gene>
<dbReference type="EMBL" id="BGPR01000018">
    <property type="protein sequence ID" value="GBL79354.1"/>
    <property type="molecule type" value="Genomic_DNA"/>
</dbReference>
<evidence type="ECO:0000313" key="2">
    <source>
        <dbReference type="EMBL" id="GBL79354.1"/>
    </source>
</evidence>
<keyword evidence="3" id="KW-1185">Reference proteome</keyword>
<accession>A0A4Y2AK68</accession>
<organism evidence="2 3">
    <name type="scientific">Araneus ventricosus</name>
    <name type="common">Orbweaver spider</name>
    <name type="synonym">Epeira ventricosa</name>
    <dbReference type="NCBI Taxonomy" id="182803"/>
    <lineage>
        <taxon>Eukaryota</taxon>
        <taxon>Metazoa</taxon>
        <taxon>Ecdysozoa</taxon>
        <taxon>Arthropoda</taxon>
        <taxon>Chelicerata</taxon>
        <taxon>Arachnida</taxon>
        <taxon>Araneae</taxon>
        <taxon>Araneomorphae</taxon>
        <taxon>Entelegynae</taxon>
        <taxon>Araneoidea</taxon>
        <taxon>Araneidae</taxon>
        <taxon>Araneus</taxon>
    </lineage>
</organism>
<dbReference type="Proteomes" id="UP000499080">
    <property type="component" value="Unassembled WGS sequence"/>
</dbReference>
<sequence length="91" mass="10114">MPAQRLPATKSLPVAMKENQAKQKKRSSRKRPKLPNSQHPPRPSDPPRSEISNEEYLKITTSSDLSESEMDHSSAISYADKGVSTAPSIHF</sequence>
<evidence type="ECO:0000256" key="1">
    <source>
        <dbReference type="SAM" id="MobiDB-lite"/>
    </source>
</evidence>
<comment type="caution">
    <text evidence="2">The sequence shown here is derived from an EMBL/GenBank/DDBJ whole genome shotgun (WGS) entry which is preliminary data.</text>
</comment>
<proteinExistence type="predicted"/>
<dbReference type="AlphaFoldDB" id="A0A4Y2AK68"/>
<reference evidence="2 3" key="1">
    <citation type="journal article" date="2019" name="Sci. Rep.">
        <title>Orb-weaving spider Araneus ventricosus genome elucidates the spidroin gene catalogue.</title>
        <authorList>
            <person name="Kono N."/>
            <person name="Nakamura H."/>
            <person name="Ohtoshi R."/>
            <person name="Moran D.A.P."/>
            <person name="Shinohara A."/>
            <person name="Yoshida Y."/>
            <person name="Fujiwara M."/>
            <person name="Mori M."/>
            <person name="Tomita M."/>
            <person name="Arakawa K."/>
        </authorList>
    </citation>
    <scope>NUCLEOTIDE SEQUENCE [LARGE SCALE GENOMIC DNA]</scope>
</reference>
<feature type="compositionally biased region" description="Basic residues" evidence="1">
    <location>
        <begin position="22"/>
        <end position="33"/>
    </location>
</feature>
<protein>
    <submittedName>
        <fullName evidence="2">Uncharacterized protein</fullName>
    </submittedName>
</protein>